<dbReference type="InParanoid" id="C4JQA7"/>
<dbReference type="GeneID" id="8440047"/>
<keyword evidence="4" id="KW-1185">Reference proteome</keyword>
<dbReference type="PROSITE" id="PS00028">
    <property type="entry name" value="ZINC_FINGER_C2H2_1"/>
    <property type="match status" value="1"/>
</dbReference>
<dbReference type="OMA" id="WFWNCGF"/>
<dbReference type="KEGG" id="ure:UREG_04661"/>
<feature type="compositionally biased region" description="Polar residues" evidence="1">
    <location>
        <begin position="320"/>
        <end position="335"/>
    </location>
</feature>
<dbReference type="HOGENOM" id="CLU_408310_0_0_1"/>
<dbReference type="eggNOG" id="ENOG502R08E">
    <property type="taxonomic scope" value="Eukaryota"/>
</dbReference>
<dbReference type="Proteomes" id="UP000002058">
    <property type="component" value="Unassembled WGS sequence"/>
</dbReference>
<dbReference type="OrthoDB" id="4191915at2759"/>
<name>C4JQA7_UNCRE</name>
<organism evidence="3 4">
    <name type="scientific">Uncinocarpus reesii (strain UAMH 1704)</name>
    <dbReference type="NCBI Taxonomy" id="336963"/>
    <lineage>
        <taxon>Eukaryota</taxon>
        <taxon>Fungi</taxon>
        <taxon>Dikarya</taxon>
        <taxon>Ascomycota</taxon>
        <taxon>Pezizomycotina</taxon>
        <taxon>Eurotiomycetes</taxon>
        <taxon>Eurotiomycetidae</taxon>
        <taxon>Onygenales</taxon>
        <taxon>Onygenaceae</taxon>
        <taxon>Uncinocarpus</taxon>
    </lineage>
</organism>
<dbReference type="InterPro" id="IPR013087">
    <property type="entry name" value="Znf_C2H2_type"/>
</dbReference>
<proteinExistence type="predicted"/>
<sequence>MDTKESVERFGDGEEASCSAQMPSSEPQNTVLYTVLNTEEVDSSIREFSYIWSSGGFDIGKPDTGRLGGGGDGSCHIAIFKIDTEKPESTQNKHQDEHTVAAEPQSDHELLTLPATCYSAEKENQSMDLSKGHRRDSSSVYTPMPRFPVPESSFDTQSIQRETNQLSNSAIRLPFYDGGSAKYSDCLQDGEAYCTNRYVRPGTASTNRVKRPRYQQDVHYWQDTTRGVQSSDIPRFQVELPLPRSRSVGRRFISRLKFWKPVNQDNASSKPQSYMSHSKRSITASIASSWSRKAKGYLKHMSTRDMYPPKKAKSSHHSIRTVSPKSIFSRPQKSPVSNYSDFLTELNSNNRVGTSARCPGTPLSSCSKDLPILDVDIQMPMGEPRPFQCTFCLMQWENNGEWTFHEAAFHMRPYGNLYPREDAAGNVEDTDGEVMFSMSDVLSIHTDNEHPISTDKVEEAANECLSFGYHLYTDNPQTEEEPKKAESWNWLEKRSSWFWNCGFCELILRTWTERQEHLAEHFEQGITMLSWNPLASPYPFSKFTLTPVEGFPPWDFSPLHSLQQPGFQDDVYRASNCPSDRECNTCKKHFPDVQSSMQHANLWHNTPESWICPGPEHATNPAVFFDTETVTADASDLASLNLDEHPDLQADQTSINTKTIYKYDYCLCCGEVFHESPPDWDARKQHLRDMHHISETDDIRYDHRHNHGQRFYREELFSLHLANCHNVRLDYLTEFTEFCRKKAQAPVLMVQSRHLEG</sequence>
<feature type="region of interest" description="Disordered" evidence="1">
    <location>
        <begin position="304"/>
        <end position="335"/>
    </location>
</feature>
<feature type="domain" description="C2H2-type" evidence="2">
    <location>
        <begin position="583"/>
        <end position="604"/>
    </location>
</feature>
<evidence type="ECO:0000259" key="2">
    <source>
        <dbReference type="PROSITE" id="PS00028"/>
    </source>
</evidence>
<feature type="compositionally biased region" description="Basic residues" evidence="1">
    <location>
        <begin position="310"/>
        <end position="319"/>
    </location>
</feature>
<accession>C4JQA7</accession>
<dbReference type="EMBL" id="CH476616">
    <property type="protein sequence ID" value="EEP79815.1"/>
    <property type="molecule type" value="Genomic_DNA"/>
</dbReference>
<evidence type="ECO:0000313" key="3">
    <source>
        <dbReference type="EMBL" id="EEP79815.1"/>
    </source>
</evidence>
<dbReference type="AlphaFoldDB" id="C4JQA7"/>
<dbReference type="RefSeq" id="XP_002545144.1">
    <property type="nucleotide sequence ID" value="XM_002545098.1"/>
</dbReference>
<protein>
    <recommendedName>
        <fullName evidence="2">C2H2-type domain-containing protein</fullName>
    </recommendedName>
</protein>
<reference evidence="4" key="1">
    <citation type="journal article" date="2009" name="Genome Res.">
        <title>Comparative genomic analyses of the human fungal pathogens Coccidioides and their relatives.</title>
        <authorList>
            <person name="Sharpton T.J."/>
            <person name="Stajich J.E."/>
            <person name="Rounsley S.D."/>
            <person name="Gardner M.J."/>
            <person name="Wortman J.R."/>
            <person name="Jordar V.S."/>
            <person name="Maiti R."/>
            <person name="Kodira C.D."/>
            <person name="Neafsey D.E."/>
            <person name="Zeng Q."/>
            <person name="Hung C.-Y."/>
            <person name="McMahan C."/>
            <person name="Muszewska A."/>
            <person name="Grynberg M."/>
            <person name="Mandel M.A."/>
            <person name="Kellner E.M."/>
            <person name="Barker B.M."/>
            <person name="Galgiani J.N."/>
            <person name="Orbach M.J."/>
            <person name="Kirkland T.N."/>
            <person name="Cole G.T."/>
            <person name="Henn M.R."/>
            <person name="Birren B.W."/>
            <person name="Taylor J.W."/>
        </authorList>
    </citation>
    <scope>NUCLEOTIDE SEQUENCE [LARGE SCALE GENOMIC DNA]</scope>
    <source>
        <strain evidence="4">UAMH 1704</strain>
    </source>
</reference>
<dbReference type="VEuPathDB" id="FungiDB:UREG_04661"/>
<gene>
    <name evidence="3" type="ORF">UREG_04661</name>
</gene>
<evidence type="ECO:0000256" key="1">
    <source>
        <dbReference type="SAM" id="MobiDB-lite"/>
    </source>
</evidence>
<feature type="region of interest" description="Disordered" evidence="1">
    <location>
        <begin position="123"/>
        <end position="154"/>
    </location>
</feature>
<evidence type="ECO:0000313" key="4">
    <source>
        <dbReference type="Proteomes" id="UP000002058"/>
    </source>
</evidence>
<feature type="region of interest" description="Disordered" evidence="1">
    <location>
        <begin position="1"/>
        <end position="26"/>
    </location>
</feature>
<feature type="compositionally biased region" description="Basic and acidic residues" evidence="1">
    <location>
        <begin position="1"/>
        <end position="12"/>
    </location>
</feature>